<evidence type="ECO:0000313" key="2">
    <source>
        <dbReference type="Proteomes" id="UP000831532"/>
    </source>
</evidence>
<dbReference type="InterPro" id="IPR017465">
    <property type="entry name" value="EpsL_proteobac"/>
</dbReference>
<gene>
    <name evidence="1" type="ORF">INH39_20305</name>
</gene>
<sequence>MPSSLPSSQHRAQTAARVALRAGKRTCARAVALALALGAGGGQAWAGPSDPLHVYGGLGYFYDDNLFRLSEESPGYDNQRSDSARQSVVGVLFDKTWSRQRIQAQGKLSKVAFSHFKQLDYDGKDFQGTWNWQLANHLEGSLGATYAQTLAPYTDFQSRERNLRVQRRQFADAAWRMHPSWRVRGAASRDKYTYELRVQRYNDRTEDAVEAGFDYLPRSGSSAGLVVRRLSGKYLNERILSGVVRDDDYKQDELKARIVWRATPITTVQALAGYAKRKNAQSGPRDVSGFNGRVTASFSPRQKLRLNTAAWREFSAIENYFYTFSLNRGISAGASWDASAKVRVDANASVEQRSYEGRLLNNSPDDLSDTLRQATVGATWSPLQTVQFSTSFIHQERSGARFLGNGSFKANTVSVNANAQF</sequence>
<proteinExistence type="predicted"/>
<keyword evidence="2" id="KW-1185">Reference proteome</keyword>
<organism evidence="1 2">
    <name type="scientific">Massilia violaceinigra</name>
    <dbReference type="NCBI Taxonomy" id="2045208"/>
    <lineage>
        <taxon>Bacteria</taxon>
        <taxon>Pseudomonadati</taxon>
        <taxon>Pseudomonadota</taxon>
        <taxon>Betaproteobacteria</taxon>
        <taxon>Burkholderiales</taxon>
        <taxon>Oxalobacteraceae</taxon>
        <taxon>Telluria group</taxon>
        <taxon>Massilia</taxon>
    </lineage>
</organism>
<dbReference type="EMBL" id="CP063361">
    <property type="protein sequence ID" value="UOD27822.1"/>
    <property type="molecule type" value="Genomic_DNA"/>
</dbReference>
<dbReference type="RefSeq" id="WP_243489038.1">
    <property type="nucleotide sequence ID" value="NZ_CP063361.1"/>
</dbReference>
<dbReference type="NCBIfam" id="TIGR03014">
    <property type="entry name" value="EpsL"/>
    <property type="match status" value="1"/>
</dbReference>
<name>A0ABY3ZZP2_9BURK</name>
<dbReference type="SUPFAM" id="SSF56935">
    <property type="entry name" value="Porins"/>
    <property type="match status" value="1"/>
</dbReference>
<protein>
    <submittedName>
        <fullName evidence="1">Exopolysaccharide biosynthesis protein EpsL</fullName>
    </submittedName>
</protein>
<dbReference type="Proteomes" id="UP000831532">
    <property type="component" value="Chromosome"/>
</dbReference>
<evidence type="ECO:0000313" key="1">
    <source>
        <dbReference type="EMBL" id="UOD27822.1"/>
    </source>
</evidence>
<accession>A0ABY3ZZP2</accession>
<reference evidence="1 2" key="1">
    <citation type="submission" date="2020-10" db="EMBL/GenBank/DDBJ databases">
        <title>Genome analysis of Massilia species.</title>
        <authorList>
            <person name="Jung D.-H."/>
        </authorList>
    </citation>
    <scope>NUCLEOTIDE SEQUENCE [LARGE SCALE GENOMIC DNA]</scope>
    <source>
        <strain evidence="2">sipir</strain>
    </source>
</reference>